<evidence type="ECO:0000313" key="4">
    <source>
        <dbReference type="EMBL" id="KAF2643051.1"/>
    </source>
</evidence>
<dbReference type="Gene3D" id="1.25.40.20">
    <property type="entry name" value="Ankyrin repeat-containing domain"/>
    <property type="match status" value="2"/>
</dbReference>
<dbReference type="AlphaFoldDB" id="A0A6A6S7S3"/>
<evidence type="ECO:0000313" key="5">
    <source>
        <dbReference type="Proteomes" id="UP000799753"/>
    </source>
</evidence>
<dbReference type="SMART" id="SM00248">
    <property type="entry name" value="ANK"/>
    <property type="match status" value="3"/>
</dbReference>
<feature type="non-terminal residue" evidence="4">
    <location>
        <position position="1"/>
    </location>
</feature>
<dbReference type="Pfam" id="PF12796">
    <property type="entry name" value="Ank_2"/>
    <property type="match status" value="2"/>
</dbReference>
<evidence type="ECO:0000256" key="3">
    <source>
        <dbReference type="PROSITE-ProRule" id="PRU00023"/>
    </source>
</evidence>
<dbReference type="PANTHER" id="PTHR24198:SF165">
    <property type="entry name" value="ANKYRIN REPEAT-CONTAINING PROTEIN-RELATED"/>
    <property type="match status" value="1"/>
</dbReference>
<reference evidence="4" key="1">
    <citation type="journal article" date="2020" name="Stud. Mycol.">
        <title>101 Dothideomycetes genomes: a test case for predicting lifestyles and emergence of pathogens.</title>
        <authorList>
            <person name="Haridas S."/>
            <person name="Albert R."/>
            <person name="Binder M."/>
            <person name="Bloem J."/>
            <person name="Labutti K."/>
            <person name="Salamov A."/>
            <person name="Andreopoulos B."/>
            <person name="Baker S."/>
            <person name="Barry K."/>
            <person name="Bills G."/>
            <person name="Bluhm B."/>
            <person name="Cannon C."/>
            <person name="Castanera R."/>
            <person name="Culley D."/>
            <person name="Daum C."/>
            <person name="Ezra D."/>
            <person name="Gonzalez J."/>
            <person name="Henrissat B."/>
            <person name="Kuo A."/>
            <person name="Liang C."/>
            <person name="Lipzen A."/>
            <person name="Lutzoni F."/>
            <person name="Magnuson J."/>
            <person name="Mondo S."/>
            <person name="Nolan M."/>
            <person name="Ohm R."/>
            <person name="Pangilinan J."/>
            <person name="Park H.-J."/>
            <person name="Ramirez L."/>
            <person name="Alfaro M."/>
            <person name="Sun H."/>
            <person name="Tritt A."/>
            <person name="Yoshinaga Y."/>
            <person name="Zwiers L.-H."/>
            <person name="Turgeon B."/>
            <person name="Goodwin S."/>
            <person name="Spatafora J."/>
            <person name="Crous P."/>
            <person name="Grigoriev I."/>
        </authorList>
    </citation>
    <scope>NUCLEOTIDE SEQUENCE</scope>
    <source>
        <strain evidence="4">CBS 473.64</strain>
    </source>
</reference>
<protein>
    <submittedName>
        <fullName evidence="4">Ankyrin</fullName>
    </submittedName>
</protein>
<evidence type="ECO:0000256" key="1">
    <source>
        <dbReference type="ARBA" id="ARBA00022737"/>
    </source>
</evidence>
<dbReference type="SUPFAM" id="SSF48403">
    <property type="entry name" value="Ankyrin repeat"/>
    <property type="match status" value="1"/>
</dbReference>
<accession>A0A6A6S7S3</accession>
<gene>
    <name evidence="4" type="ORF">P280DRAFT_421535</name>
</gene>
<dbReference type="Proteomes" id="UP000799753">
    <property type="component" value="Unassembled WGS sequence"/>
</dbReference>
<evidence type="ECO:0000256" key="2">
    <source>
        <dbReference type="ARBA" id="ARBA00023043"/>
    </source>
</evidence>
<dbReference type="EMBL" id="MU006780">
    <property type="protein sequence ID" value="KAF2643051.1"/>
    <property type="molecule type" value="Genomic_DNA"/>
</dbReference>
<dbReference type="InterPro" id="IPR002110">
    <property type="entry name" value="Ankyrin_rpt"/>
</dbReference>
<organism evidence="4 5">
    <name type="scientific">Massarina eburnea CBS 473.64</name>
    <dbReference type="NCBI Taxonomy" id="1395130"/>
    <lineage>
        <taxon>Eukaryota</taxon>
        <taxon>Fungi</taxon>
        <taxon>Dikarya</taxon>
        <taxon>Ascomycota</taxon>
        <taxon>Pezizomycotina</taxon>
        <taxon>Dothideomycetes</taxon>
        <taxon>Pleosporomycetidae</taxon>
        <taxon>Pleosporales</taxon>
        <taxon>Massarineae</taxon>
        <taxon>Massarinaceae</taxon>
        <taxon>Massarina</taxon>
    </lineage>
</organism>
<feature type="repeat" description="ANK" evidence="3">
    <location>
        <begin position="25"/>
        <end position="57"/>
    </location>
</feature>
<feature type="non-terminal residue" evidence="4">
    <location>
        <position position="160"/>
    </location>
</feature>
<dbReference type="PANTHER" id="PTHR24198">
    <property type="entry name" value="ANKYRIN REPEAT AND PROTEIN KINASE DOMAIN-CONTAINING PROTEIN"/>
    <property type="match status" value="1"/>
</dbReference>
<name>A0A6A6S7S3_9PLEO</name>
<dbReference type="PROSITE" id="PS50297">
    <property type="entry name" value="ANK_REP_REGION"/>
    <property type="match status" value="2"/>
</dbReference>
<dbReference type="PROSITE" id="PS50088">
    <property type="entry name" value="ANK_REPEAT"/>
    <property type="match status" value="2"/>
</dbReference>
<keyword evidence="2 3" id="KW-0040">ANK repeat</keyword>
<dbReference type="InterPro" id="IPR036770">
    <property type="entry name" value="Ankyrin_rpt-contain_sf"/>
</dbReference>
<keyword evidence="1" id="KW-0677">Repeat</keyword>
<keyword evidence="5" id="KW-1185">Reference proteome</keyword>
<sequence>KLLLGRGANVNVQSRWYDSKHKRFYENNALRAASRGGHEQVVKLLLEKGVDINVENGGYYGNALQGAVGNGHEDIVKLLVNHGADINTQGKYYDAGQSEFYNVSALYIAAVEGHEQIAKLLLAQEGIKVNLRGGFYDNTLQAAVFRGCRQIAKLLLENGA</sequence>
<proteinExistence type="predicted"/>
<dbReference type="OrthoDB" id="4772757at2759"/>
<feature type="repeat" description="ANK" evidence="3">
    <location>
        <begin position="59"/>
        <end position="91"/>
    </location>
</feature>